<dbReference type="PANTHER" id="PTHR48228:SF4">
    <property type="entry name" value="BLR3030 PROTEIN"/>
    <property type="match status" value="1"/>
</dbReference>
<dbReference type="PANTHER" id="PTHR48228">
    <property type="entry name" value="SUCCINYL-COA--D-CITRAMALATE COA-TRANSFERASE"/>
    <property type="match status" value="1"/>
</dbReference>
<dbReference type="Pfam" id="PF02515">
    <property type="entry name" value="CoA_transf_3"/>
    <property type="match status" value="1"/>
</dbReference>
<accession>A0ABU9CD08</accession>
<dbReference type="Proteomes" id="UP001365405">
    <property type="component" value="Unassembled WGS sequence"/>
</dbReference>
<evidence type="ECO:0000256" key="1">
    <source>
        <dbReference type="SAM" id="MobiDB-lite"/>
    </source>
</evidence>
<feature type="region of interest" description="Disordered" evidence="1">
    <location>
        <begin position="1"/>
        <end position="22"/>
    </location>
</feature>
<dbReference type="GO" id="GO:0016740">
    <property type="term" value="F:transferase activity"/>
    <property type="evidence" value="ECO:0007669"/>
    <property type="project" value="UniProtKB-KW"/>
</dbReference>
<protein>
    <submittedName>
        <fullName evidence="2">CoA transferase</fullName>
    </submittedName>
</protein>
<dbReference type="SUPFAM" id="SSF89796">
    <property type="entry name" value="CoA-transferase family III (CaiB/BaiF)"/>
    <property type="match status" value="2"/>
</dbReference>
<name>A0ABU9CD08_9BURK</name>
<gene>
    <name evidence="2" type="ORF">AACH10_05910</name>
</gene>
<dbReference type="EMBL" id="JBBUTH010000003">
    <property type="protein sequence ID" value="MEK8049763.1"/>
    <property type="molecule type" value="Genomic_DNA"/>
</dbReference>
<comment type="caution">
    <text evidence="2">The sequence shown here is derived from an EMBL/GenBank/DDBJ whole genome shotgun (WGS) entry which is preliminary data.</text>
</comment>
<dbReference type="Gene3D" id="3.40.50.10540">
    <property type="entry name" value="Crotonobetainyl-coa:carnitine coa-transferase, domain 1"/>
    <property type="match status" value="1"/>
</dbReference>
<dbReference type="RefSeq" id="WP_341409443.1">
    <property type="nucleotide sequence ID" value="NZ_JBBUTH010000003.1"/>
</dbReference>
<dbReference type="InterPro" id="IPR050509">
    <property type="entry name" value="CoA-transferase_III"/>
</dbReference>
<keyword evidence="2" id="KW-0808">Transferase</keyword>
<proteinExistence type="predicted"/>
<evidence type="ECO:0000313" key="2">
    <source>
        <dbReference type="EMBL" id="MEK8049763.1"/>
    </source>
</evidence>
<dbReference type="InterPro" id="IPR003673">
    <property type="entry name" value="CoA-Trfase_fam_III"/>
</dbReference>
<sequence>MRPTPPPDIPPQPEPADPPPVAAPQALAALWQLAGLPPAALGQVDLPGSGQPVLPSSFAVATAAQSSLAAAALAAAELWHLRQGGGAERQRVTVDATHATLDSTAWFTLDGVQPPIWDKLSGLYRCGEALGTPGWVRIHANFAHHRDGALTLLGLPPGPDTERAQVTETLRHWRAEDFETAAAQANLVVAAARRFAEWDAHPQGQALAHTPPLRIAPIDGAPPAPPIHWRGLRSGERPLTGLRVLELTRILAGPVAGRTLAAHGADVLLLNSPHLPNIEAIADTSRGKRSAHVDLATADGRATLARLLGDAHVFLQGYRPGGLAAKGFSPQDLARQRPGIVSVALSAYGSNDGRSDSPWAQRRGFDSLVQTATGFNWAEAEAANLDQPKAMPLQILDYAAGYLLAFGAQAALWRQAREGGSWQVEVSLAGVGRWLRSLGRVPGGLAAVAPDVAPYLDAPQASGFGQLQGLRHGAQLSLTPPFYDRPSMPPGAHPAEWLQD</sequence>
<feature type="region of interest" description="Disordered" evidence="1">
    <location>
        <begin position="481"/>
        <end position="500"/>
    </location>
</feature>
<keyword evidence="3" id="KW-1185">Reference proteome</keyword>
<organism evidence="2 3">
    <name type="scientific">Pseudaquabacterium inlustre</name>
    <dbReference type="NCBI Taxonomy" id="2984192"/>
    <lineage>
        <taxon>Bacteria</taxon>
        <taxon>Pseudomonadati</taxon>
        <taxon>Pseudomonadota</taxon>
        <taxon>Betaproteobacteria</taxon>
        <taxon>Burkholderiales</taxon>
        <taxon>Sphaerotilaceae</taxon>
        <taxon>Pseudaquabacterium</taxon>
    </lineage>
</organism>
<evidence type="ECO:0000313" key="3">
    <source>
        <dbReference type="Proteomes" id="UP001365405"/>
    </source>
</evidence>
<dbReference type="InterPro" id="IPR023606">
    <property type="entry name" value="CoA-Trfase_III_dom_1_sf"/>
</dbReference>
<reference evidence="2 3" key="1">
    <citation type="submission" date="2024-04" db="EMBL/GenBank/DDBJ databases">
        <title>Novel species of the genus Ideonella isolated from streams.</title>
        <authorList>
            <person name="Lu H."/>
        </authorList>
    </citation>
    <scope>NUCLEOTIDE SEQUENCE [LARGE SCALE GENOMIC DNA]</scope>
    <source>
        <strain evidence="2 3">DXS22W</strain>
    </source>
</reference>